<dbReference type="Pfam" id="PF01645">
    <property type="entry name" value="Glu_synthase"/>
    <property type="match status" value="1"/>
</dbReference>
<comment type="caution">
    <text evidence="7">The sequence shown here is derived from an EMBL/GenBank/DDBJ whole genome shotgun (WGS) entry which is preliminary data.</text>
</comment>
<dbReference type="OrthoDB" id="9758182at2"/>
<dbReference type="AlphaFoldDB" id="A0A124G936"/>
<dbReference type="Pfam" id="PF00355">
    <property type="entry name" value="Rieske"/>
    <property type="match status" value="1"/>
</dbReference>
<dbReference type="PANTHER" id="PTHR43819:SF1">
    <property type="entry name" value="ARCHAEAL-TYPE GLUTAMATE SYNTHASE [NADPH]"/>
    <property type="match status" value="1"/>
</dbReference>
<dbReference type="GO" id="GO:0046872">
    <property type="term" value="F:metal ion binding"/>
    <property type="evidence" value="ECO:0007669"/>
    <property type="project" value="UniProtKB-KW"/>
</dbReference>
<dbReference type="Proteomes" id="UP000053937">
    <property type="component" value="Unassembled WGS sequence"/>
</dbReference>
<evidence type="ECO:0000313" key="7">
    <source>
        <dbReference type="EMBL" id="KUL27925.1"/>
    </source>
</evidence>
<dbReference type="EMBL" id="LMBR01000140">
    <property type="protein sequence ID" value="KUL27925.1"/>
    <property type="molecule type" value="Genomic_DNA"/>
</dbReference>
<dbReference type="Gene3D" id="2.102.10.10">
    <property type="entry name" value="Rieske [2Fe-2S] iron-sulphur domain"/>
    <property type="match status" value="1"/>
</dbReference>
<gene>
    <name evidence="7" type="ORF">ASB62_05960</name>
</gene>
<dbReference type="CDD" id="cd03467">
    <property type="entry name" value="Rieske"/>
    <property type="match status" value="1"/>
</dbReference>
<name>A0A124G936_CHLLI</name>
<evidence type="ECO:0000313" key="8">
    <source>
        <dbReference type="Proteomes" id="UP000053937"/>
    </source>
</evidence>
<dbReference type="RefSeq" id="WP_059139049.1">
    <property type="nucleotide sequence ID" value="NZ_LMBR01000140.1"/>
</dbReference>
<dbReference type="SUPFAM" id="SSF51395">
    <property type="entry name" value="FMN-linked oxidoreductases"/>
    <property type="match status" value="1"/>
</dbReference>
<evidence type="ECO:0000256" key="4">
    <source>
        <dbReference type="ARBA" id="ARBA00023004"/>
    </source>
</evidence>
<dbReference type="CDD" id="cd02808">
    <property type="entry name" value="GltS_FMN"/>
    <property type="match status" value="1"/>
</dbReference>
<evidence type="ECO:0000256" key="5">
    <source>
        <dbReference type="ARBA" id="ARBA00023014"/>
    </source>
</evidence>
<keyword evidence="4" id="KW-0408">Iron</keyword>
<dbReference type="InterPro" id="IPR013785">
    <property type="entry name" value="Aldolase_TIM"/>
</dbReference>
<reference evidence="7 8" key="1">
    <citation type="submission" date="2015-10" db="EMBL/GenBank/DDBJ databases">
        <title>Draft Genome Sequence of Chlorobium limicola strain Frasassi Growing under Artificial Lighting in the Frasassi Cave System.</title>
        <authorList>
            <person name="Mansor M."/>
            <person name="Macalady J."/>
        </authorList>
    </citation>
    <scope>NUCLEOTIDE SEQUENCE [LARGE SCALE GENOMIC DNA]</scope>
    <source>
        <strain evidence="7 8">Frasassi</strain>
    </source>
</reference>
<keyword evidence="2" id="KW-0001">2Fe-2S</keyword>
<dbReference type="GO" id="GO:0006537">
    <property type="term" value="P:glutamate biosynthetic process"/>
    <property type="evidence" value="ECO:0007669"/>
    <property type="project" value="InterPro"/>
</dbReference>
<evidence type="ECO:0000259" key="6">
    <source>
        <dbReference type="PROSITE" id="PS51296"/>
    </source>
</evidence>
<dbReference type="GO" id="GO:0015930">
    <property type="term" value="F:glutamate synthase activity"/>
    <property type="evidence" value="ECO:0007669"/>
    <property type="project" value="InterPro"/>
</dbReference>
<protein>
    <submittedName>
        <fullName evidence="7">Glutamate synthase</fullName>
    </submittedName>
</protein>
<organism evidence="7 8">
    <name type="scientific">Chlorobium limicola</name>
    <dbReference type="NCBI Taxonomy" id="1092"/>
    <lineage>
        <taxon>Bacteria</taxon>
        <taxon>Pseudomonadati</taxon>
        <taxon>Chlorobiota</taxon>
        <taxon>Chlorobiia</taxon>
        <taxon>Chlorobiales</taxon>
        <taxon>Chlorobiaceae</taxon>
        <taxon>Chlorobium/Pelodictyon group</taxon>
        <taxon>Chlorobium</taxon>
    </lineage>
</organism>
<keyword evidence="3" id="KW-0479">Metal-binding</keyword>
<evidence type="ECO:0000256" key="2">
    <source>
        <dbReference type="ARBA" id="ARBA00022714"/>
    </source>
</evidence>
<feature type="domain" description="Rieske" evidence="6">
    <location>
        <begin position="10"/>
        <end position="80"/>
    </location>
</feature>
<dbReference type="SUPFAM" id="SSF50022">
    <property type="entry name" value="ISP domain"/>
    <property type="match status" value="1"/>
</dbReference>
<dbReference type="PANTHER" id="PTHR43819">
    <property type="entry name" value="ARCHAEAL-TYPE GLUTAMATE SYNTHASE [NADPH]"/>
    <property type="match status" value="1"/>
</dbReference>
<comment type="similarity">
    <text evidence="1">Belongs to the glutamate synthase family.</text>
</comment>
<dbReference type="PROSITE" id="PS51296">
    <property type="entry name" value="RIESKE"/>
    <property type="match status" value="1"/>
</dbReference>
<keyword evidence="8" id="KW-1185">Reference proteome</keyword>
<sequence>MNNNLPTKKVKVATWSDLEEKKPAYAQVLNVDLVVIRYGESVSVLYGRCHHRGALMADGSIDGNNLLCSVHGWDYRFDTGISEYNNDEKLERFGAWIDKADNAVYVDENEIGSWAIRHPQPGRGHTWADTNDTPEEPFNRYIRKLAATLPSAFPAHGNVSAMGVPLIDLPQWNDIQILTAQLSSQPLFEDEPVDTAVVIGPNARIPLTLSIPVFVTDMSFGALSREAKIALAKGAEMAGTGIASGEGGMLEDERRENSRYFYELAPAKFGWNIDKVKRCQAFHFKAGQAAKTGIGGILPGAKVSQEIAETRGLLPYEEAVSPSRFPDLYTPEDFRDFSEQIREATGGIPIGFKMSAQHIERDIDFALDAGVDYIILDGRGGGTGASPDLLKYHTGIPTIPALARARRHLDRCGAASVSLVVTGGLRTETDYLKALALGADAIAIGNAAIQAIGCLSMRACGNNHCPVGIATQDPVLRERVATGNAAERLRNYLLNTTALMKVMARACGYRRLGDFSREDLVTCRSDMASLAGIAHAGGFSAAAKS</sequence>
<evidence type="ECO:0000256" key="1">
    <source>
        <dbReference type="ARBA" id="ARBA00009716"/>
    </source>
</evidence>
<dbReference type="InterPro" id="IPR036922">
    <property type="entry name" value="Rieske_2Fe-2S_sf"/>
</dbReference>
<dbReference type="InterPro" id="IPR002932">
    <property type="entry name" value="Glu_synthdom"/>
</dbReference>
<dbReference type="InterPro" id="IPR017941">
    <property type="entry name" value="Rieske_2Fe-2S"/>
</dbReference>
<dbReference type="GO" id="GO:0051537">
    <property type="term" value="F:2 iron, 2 sulfur cluster binding"/>
    <property type="evidence" value="ECO:0007669"/>
    <property type="project" value="UniProtKB-KW"/>
</dbReference>
<evidence type="ECO:0000256" key="3">
    <source>
        <dbReference type="ARBA" id="ARBA00022723"/>
    </source>
</evidence>
<keyword evidence="5" id="KW-0411">Iron-sulfur</keyword>
<accession>A0A124G936</accession>
<proteinExistence type="inferred from homology"/>
<dbReference type="Gene3D" id="3.20.20.70">
    <property type="entry name" value="Aldolase class I"/>
    <property type="match status" value="1"/>
</dbReference>